<evidence type="ECO:0000313" key="7">
    <source>
        <dbReference type="Proteomes" id="UP001055712"/>
    </source>
</evidence>
<keyword evidence="2 4" id="KW-0863">Zinc-finger</keyword>
<dbReference type="InterPro" id="IPR002893">
    <property type="entry name" value="Znf_MYND"/>
</dbReference>
<evidence type="ECO:0000259" key="5">
    <source>
        <dbReference type="PROSITE" id="PS50865"/>
    </source>
</evidence>
<dbReference type="Proteomes" id="UP001055712">
    <property type="component" value="Unassembled WGS sequence"/>
</dbReference>
<dbReference type="Gene3D" id="6.10.140.2220">
    <property type="match status" value="1"/>
</dbReference>
<accession>A0A9D4TTS4</accession>
<reference evidence="6" key="2">
    <citation type="submission" date="2020-11" db="EMBL/GenBank/DDBJ databases">
        <authorList>
            <person name="Cecchin M."/>
            <person name="Marcolungo L."/>
            <person name="Rossato M."/>
            <person name="Girolomoni L."/>
            <person name="Cosentino E."/>
            <person name="Cuine S."/>
            <person name="Li-Beisson Y."/>
            <person name="Delledonne M."/>
            <person name="Ballottari M."/>
        </authorList>
    </citation>
    <scope>NUCLEOTIDE SEQUENCE</scope>
    <source>
        <strain evidence="6">211/11P</strain>
        <tissue evidence="6">Whole cell</tissue>
    </source>
</reference>
<dbReference type="Pfam" id="PF01753">
    <property type="entry name" value="zf-MYND"/>
    <property type="match status" value="1"/>
</dbReference>
<proteinExistence type="predicted"/>
<sequence>MQAPHADNPDPALLAVVQHHQQQRREPHPGDAVELAQAAATRSCAYLRCANLAGEGGPAAGPGIGSQRCSECKAAWYCGTACSHADWRAGHLRGTCRALGAAKVAEREREGA</sequence>
<keyword evidence="1" id="KW-0479">Metal-binding</keyword>
<comment type="caution">
    <text evidence="6">The sequence shown here is derived from an EMBL/GenBank/DDBJ whole genome shotgun (WGS) entry which is preliminary data.</text>
</comment>
<evidence type="ECO:0000313" key="6">
    <source>
        <dbReference type="EMBL" id="KAI3433943.1"/>
    </source>
</evidence>
<feature type="domain" description="MYND-type" evidence="5">
    <location>
        <begin position="46"/>
        <end position="96"/>
    </location>
</feature>
<evidence type="ECO:0000256" key="1">
    <source>
        <dbReference type="ARBA" id="ARBA00022723"/>
    </source>
</evidence>
<evidence type="ECO:0000256" key="2">
    <source>
        <dbReference type="ARBA" id="ARBA00022771"/>
    </source>
</evidence>
<name>A0A9D4TTS4_CHLVU</name>
<dbReference type="PROSITE" id="PS50865">
    <property type="entry name" value="ZF_MYND_2"/>
    <property type="match status" value="1"/>
</dbReference>
<reference evidence="6" key="1">
    <citation type="journal article" date="2019" name="Plant J.">
        <title>Chlorella vulgaris genome assembly and annotation reveals the molecular basis for metabolic acclimation to high light conditions.</title>
        <authorList>
            <person name="Cecchin M."/>
            <person name="Marcolungo L."/>
            <person name="Rossato M."/>
            <person name="Girolomoni L."/>
            <person name="Cosentino E."/>
            <person name="Cuine S."/>
            <person name="Li-Beisson Y."/>
            <person name="Delledonne M."/>
            <person name="Ballottari M."/>
        </authorList>
    </citation>
    <scope>NUCLEOTIDE SEQUENCE</scope>
    <source>
        <strain evidence="6">211/11P</strain>
    </source>
</reference>
<dbReference type="EMBL" id="SIDB01000004">
    <property type="protein sequence ID" value="KAI3433943.1"/>
    <property type="molecule type" value="Genomic_DNA"/>
</dbReference>
<evidence type="ECO:0000256" key="3">
    <source>
        <dbReference type="ARBA" id="ARBA00022833"/>
    </source>
</evidence>
<organism evidence="6 7">
    <name type="scientific">Chlorella vulgaris</name>
    <name type="common">Green alga</name>
    <dbReference type="NCBI Taxonomy" id="3077"/>
    <lineage>
        <taxon>Eukaryota</taxon>
        <taxon>Viridiplantae</taxon>
        <taxon>Chlorophyta</taxon>
        <taxon>core chlorophytes</taxon>
        <taxon>Trebouxiophyceae</taxon>
        <taxon>Chlorellales</taxon>
        <taxon>Chlorellaceae</taxon>
        <taxon>Chlorella clade</taxon>
        <taxon>Chlorella</taxon>
    </lineage>
</organism>
<protein>
    <recommendedName>
        <fullName evidence="5">MYND-type domain-containing protein</fullName>
    </recommendedName>
</protein>
<keyword evidence="7" id="KW-1185">Reference proteome</keyword>
<gene>
    <name evidence="6" type="ORF">D9Q98_003745</name>
</gene>
<dbReference type="AlphaFoldDB" id="A0A9D4TTS4"/>
<evidence type="ECO:0000256" key="4">
    <source>
        <dbReference type="PROSITE-ProRule" id="PRU00134"/>
    </source>
</evidence>
<dbReference type="GO" id="GO:0008270">
    <property type="term" value="F:zinc ion binding"/>
    <property type="evidence" value="ECO:0007669"/>
    <property type="project" value="UniProtKB-KW"/>
</dbReference>
<keyword evidence="3" id="KW-0862">Zinc</keyword>
<dbReference type="SUPFAM" id="SSF144232">
    <property type="entry name" value="HIT/MYND zinc finger-like"/>
    <property type="match status" value="1"/>
</dbReference>
<dbReference type="OrthoDB" id="515331at2759"/>